<accession>A0A4V3UXW6</accession>
<dbReference type="OrthoDB" id="9805017at2"/>
<protein>
    <submittedName>
        <fullName evidence="2">T9SS type A sorting domain-containing protein</fullName>
    </submittedName>
</protein>
<dbReference type="Proteomes" id="UP000305939">
    <property type="component" value="Unassembled WGS sequence"/>
</dbReference>
<proteinExistence type="predicted"/>
<name>A0A4V3UXW6_9FLAO</name>
<evidence type="ECO:0000313" key="3">
    <source>
        <dbReference type="Proteomes" id="UP000305939"/>
    </source>
</evidence>
<evidence type="ECO:0000256" key="1">
    <source>
        <dbReference type="ARBA" id="ARBA00022729"/>
    </source>
</evidence>
<dbReference type="InterPro" id="IPR025667">
    <property type="entry name" value="SprB_repeat"/>
</dbReference>
<dbReference type="InterPro" id="IPR026444">
    <property type="entry name" value="Secre_tail"/>
</dbReference>
<dbReference type="NCBIfam" id="TIGR04183">
    <property type="entry name" value="Por_Secre_tail"/>
    <property type="match status" value="1"/>
</dbReference>
<dbReference type="EMBL" id="SSMC01000003">
    <property type="protein sequence ID" value="THD66264.1"/>
    <property type="molecule type" value="Genomic_DNA"/>
</dbReference>
<comment type="caution">
    <text evidence="2">The sequence shown here is derived from an EMBL/GenBank/DDBJ whole genome shotgun (WGS) entry which is preliminary data.</text>
</comment>
<gene>
    <name evidence="2" type="ORF">E7Z59_10630</name>
</gene>
<dbReference type="Gene3D" id="2.60.40.10">
    <property type="entry name" value="Immunoglobulins"/>
    <property type="match status" value="1"/>
</dbReference>
<keyword evidence="1" id="KW-0732">Signal</keyword>
<dbReference type="Pfam" id="PF13573">
    <property type="entry name" value="SprB"/>
    <property type="match status" value="5"/>
</dbReference>
<sequence>MRKLLICFLFFTFYMVEAQKFRVVTLPVSYDYEFNDGFADGSGTCSSCWTYADRTPGLILSETLSEISDGYLTDLEELSVSFYEKASKDQNKPFEQIDYCQSNRYNVRDAFTGKMNSYCEARVNREDMMLRKEVPLVYGNYASTNLSNPDHNEALSYMKVWLLPNIIRENTALGYCEQLFEGKGVTISDGQWEFLGDESSEWMPLDGPFKDRYPLDVTLEELDMSTSTGLRSFQFIKLRFVIKASGSGSFHGFNTSNASSELETKGQGKAVLGPYSFTVYRCSPELTQSPQVFDVACHGDNSGSFRLSFNRELYADHSEKMIVMLYRLIGEEFEFLESQTLSALDLSEATWQWHSVLSPGTYRVRWMTKEGDDDLSSIPDIARESNVFKIGEPEPLVMQLTKKDVPCRGGAEGTITVELTGGVSPYTYSIDGEKWKEAKMFEGLKTGSYSITGRDANGCEIQGEVFLEEPETIPKAAFLLTSSPTAFEADDGFVKMFVTGGSEPYSYLWTKDGEPFSEVMDLKNLGPGEYQFFATDALGCTAETPVLKLEQPDPLKVLFFAEKDTLFCAYDKTVLRAQGTGSASEVDNSYTYLWSDGTTDPVLTSVAAGNYRVTVFDKYWNSTTSEFKITAPAVIETNTEVTHVKCYGMSDGEITLNINGGTPPYKVTWNLMEDSGFYREGQDLEGLEPGRYFYRVVDANDCEYTNANTPVEIMGPNKKLEIESVSIINLSEPGADDGSLMIEIAGGTPPYSYQWVGSDGFSAETPSIHNLKKGKYTVIVTDANAGSELIPACKIQQEFEVIAPEPLLTELSVVQPLRCHDSNDGLLEAGITGGVLPYTISWYGKFSEEVHEITNSSTVLEGVSSGVYFFEVIDANGIIAISKEVTLEVPPPLMLGTANITHASCSNARDGEIMMEITGGVPPYFITWETGENTTLHQGLSPGVYPVSVEDSNGCIITEVYRVQGENELELIVTRADDPSEYQGNDGELLFEFQDGAPPFELYANDQLVYRGSDRVYRLSELKAGTYHMELRDDSGCNSFREVILRQPPQLEIITTPPTCAESCDGAIVIMLNDPDLNPVQYAWSNGVYGPQVLNLCPGDYSVDVLMEDGQVVSIEINVSQAESYTIQVPDVVTLCTAGEALLEAGSDKVNTRYEWWYNEMLLSENRIMRVSQTGTYLLKVSSGKCVYSKSFDVIRSNTEVKPEFIMSSFGFVDEEIIAIDLTTPVPEDISWQLPANARLSDENKDGISFFFKEAGEYEIGMSVKTGGCQSTLYKKIVITDKETNSGTDQAEGDFALKVIKVYPNPTDSFFYVNLELEEPAPVSLKVFSLASNNLLSQSIGLGSTTYEKRMEMGNAPPGIYALVVEVNGRRKVYKVMKR</sequence>
<reference evidence="2 3" key="1">
    <citation type="submission" date="2019-04" db="EMBL/GenBank/DDBJ databases">
        <title>Draft genome sequence of Robertkochia marina CC-AMO-30D.</title>
        <authorList>
            <person name="Hameed A."/>
            <person name="Lin S.-Y."/>
            <person name="Shahina M."/>
            <person name="Lai W.-A."/>
            <person name="Young C.-C."/>
        </authorList>
    </citation>
    <scope>NUCLEOTIDE SEQUENCE [LARGE SCALE GENOMIC DNA]</scope>
    <source>
        <strain evidence="2 3">CC-AMO-30D</strain>
    </source>
</reference>
<organism evidence="2 3">
    <name type="scientific">Robertkochia marina</name>
    <dbReference type="NCBI Taxonomy" id="1227945"/>
    <lineage>
        <taxon>Bacteria</taxon>
        <taxon>Pseudomonadati</taxon>
        <taxon>Bacteroidota</taxon>
        <taxon>Flavobacteriia</taxon>
        <taxon>Flavobacteriales</taxon>
        <taxon>Flavobacteriaceae</taxon>
        <taxon>Robertkochia</taxon>
    </lineage>
</organism>
<evidence type="ECO:0000313" key="2">
    <source>
        <dbReference type="EMBL" id="THD66264.1"/>
    </source>
</evidence>
<dbReference type="InterPro" id="IPR013783">
    <property type="entry name" value="Ig-like_fold"/>
</dbReference>
<dbReference type="RefSeq" id="WP_136336336.1">
    <property type="nucleotide sequence ID" value="NZ_QXMP01000022.1"/>
</dbReference>
<keyword evidence="3" id="KW-1185">Reference proteome</keyword>